<dbReference type="InterPro" id="IPR017968">
    <property type="entry name" value="Acylphosphatase_CS"/>
</dbReference>
<gene>
    <name evidence="8" type="ORF">EI42_05773</name>
</gene>
<dbReference type="RefSeq" id="WP_211326385.1">
    <property type="nucleotide sequence ID" value="NZ_BIFX01000001.1"/>
</dbReference>
<dbReference type="InterPro" id="IPR036046">
    <property type="entry name" value="Acylphosphatase-like_dom_sf"/>
</dbReference>
<keyword evidence="9" id="KW-1185">Reference proteome</keyword>
<comment type="caution">
    <text evidence="8">The sequence shown here is derived from an EMBL/GenBank/DDBJ whole genome shotgun (WGS) entry which is preliminary data.</text>
</comment>
<feature type="active site" evidence="5">
    <location>
        <position position="49"/>
    </location>
</feature>
<evidence type="ECO:0000256" key="3">
    <source>
        <dbReference type="ARBA" id="ARBA00015991"/>
    </source>
</evidence>
<organism evidence="8 9">
    <name type="scientific">Thermosporothrix hazakensis</name>
    <dbReference type="NCBI Taxonomy" id="644383"/>
    <lineage>
        <taxon>Bacteria</taxon>
        <taxon>Bacillati</taxon>
        <taxon>Chloroflexota</taxon>
        <taxon>Ktedonobacteria</taxon>
        <taxon>Ktedonobacterales</taxon>
        <taxon>Thermosporotrichaceae</taxon>
        <taxon>Thermosporothrix</taxon>
    </lineage>
</organism>
<evidence type="ECO:0000256" key="4">
    <source>
        <dbReference type="ARBA" id="ARBA00047645"/>
    </source>
</evidence>
<dbReference type="AlphaFoldDB" id="A0A326TVA6"/>
<comment type="similarity">
    <text evidence="1 6">Belongs to the acylphosphatase family.</text>
</comment>
<dbReference type="Gene3D" id="3.30.70.100">
    <property type="match status" value="1"/>
</dbReference>
<dbReference type="EMBL" id="QKUF01000038">
    <property type="protein sequence ID" value="PZW21011.1"/>
    <property type="molecule type" value="Genomic_DNA"/>
</dbReference>
<evidence type="ECO:0000313" key="9">
    <source>
        <dbReference type="Proteomes" id="UP000248806"/>
    </source>
</evidence>
<dbReference type="PROSITE" id="PS51160">
    <property type="entry name" value="ACYLPHOSPHATASE_3"/>
    <property type="match status" value="1"/>
</dbReference>
<comment type="catalytic activity">
    <reaction evidence="4 5">
        <text>an acyl phosphate + H2O = a carboxylate + phosphate + H(+)</text>
        <dbReference type="Rhea" id="RHEA:14965"/>
        <dbReference type="ChEBI" id="CHEBI:15377"/>
        <dbReference type="ChEBI" id="CHEBI:15378"/>
        <dbReference type="ChEBI" id="CHEBI:29067"/>
        <dbReference type="ChEBI" id="CHEBI:43474"/>
        <dbReference type="ChEBI" id="CHEBI:59918"/>
        <dbReference type="EC" id="3.6.1.7"/>
    </reaction>
</comment>
<keyword evidence="5" id="KW-0378">Hydrolase</keyword>
<dbReference type="PROSITE" id="PS00150">
    <property type="entry name" value="ACYLPHOSPHATASE_1"/>
    <property type="match status" value="1"/>
</dbReference>
<dbReference type="EC" id="3.6.1.7" evidence="2 5"/>
<accession>A0A326TVA6</accession>
<dbReference type="PANTHER" id="PTHR47268">
    <property type="entry name" value="ACYLPHOSPHATASE"/>
    <property type="match status" value="1"/>
</dbReference>
<protein>
    <recommendedName>
        <fullName evidence="3 5">acylphosphatase</fullName>
        <ecNumber evidence="2 5">3.6.1.7</ecNumber>
    </recommendedName>
</protein>
<dbReference type="PANTHER" id="PTHR47268:SF4">
    <property type="entry name" value="ACYLPHOSPHATASE"/>
    <property type="match status" value="1"/>
</dbReference>
<name>A0A326TVA6_THEHA</name>
<dbReference type="InterPro" id="IPR020456">
    <property type="entry name" value="Acylphosphatase"/>
</dbReference>
<evidence type="ECO:0000256" key="1">
    <source>
        <dbReference type="ARBA" id="ARBA00005614"/>
    </source>
</evidence>
<evidence type="ECO:0000259" key="7">
    <source>
        <dbReference type="PROSITE" id="PS51160"/>
    </source>
</evidence>
<proteinExistence type="inferred from homology"/>
<dbReference type="Pfam" id="PF00708">
    <property type="entry name" value="Acylphosphatase"/>
    <property type="match status" value="1"/>
</dbReference>
<dbReference type="SUPFAM" id="SSF54975">
    <property type="entry name" value="Acylphosphatase/BLUF domain-like"/>
    <property type="match status" value="1"/>
</dbReference>
<dbReference type="InterPro" id="IPR001792">
    <property type="entry name" value="Acylphosphatase-like_dom"/>
</dbReference>
<feature type="active site" evidence="5">
    <location>
        <position position="31"/>
    </location>
</feature>
<sequence length="103" mass="11594">MMEAMNQSDTSKKREELFAIVRGLVQGVGFRYFVVQKATSLGLRGYTRNLDNGDVEVLAQGPRPALETLLSHLRRGPAASSVSEVQEAWREPTEHFSGFNIRW</sequence>
<evidence type="ECO:0000256" key="2">
    <source>
        <dbReference type="ARBA" id="ARBA00012150"/>
    </source>
</evidence>
<dbReference type="GO" id="GO:0003998">
    <property type="term" value="F:acylphosphatase activity"/>
    <property type="evidence" value="ECO:0007669"/>
    <property type="project" value="UniProtKB-EC"/>
</dbReference>
<dbReference type="Proteomes" id="UP000248806">
    <property type="component" value="Unassembled WGS sequence"/>
</dbReference>
<evidence type="ECO:0000256" key="5">
    <source>
        <dbReference type="PROSITE-ProRule" id="PRU00520"/>
    </source>
</evidence>
<evidence type="ECO:0000256" key="6">
    <source>
        <dbReference type="RuleBase" id="RU004168"/>
    </source>
</evidence>
<evidence type="ECO:0000313" key="8">
    <source>
        <dbReference type="EMBL" id="PZW21011.1"/>
    </source>
</evidence>
<reference evidence="8 9" key="1">
    <citation type="submission" date="2018-06" db="EMBL/GenBank/DDBJ databases">
        <title>Genomic Encyclopedia of Archaeal and Bacterial Type Strains, Phase II (KMG-II): from individual species to whole genera.</title>
        <authorList>
            <person name="Goeker M."/>
        </authorList>
    </citation>
    <scope>NUCLEOTIDE SEQUENCE [LARGE SCALE GENOMIC DNA]</scope>
    <source>
        <strain evidence="8 9">ATCC BAA-1881</strain>
    </source>
</reference>
<feature type="domain" description="Acylphosphatase-like" evidence="7">
    <location>
        <begin position="16"/>
        <end position="103"/>
    </location>
</feature>